<dbReference type="InterPro" id="IPR050693">
    <property type="entry name" value="Hsp70_NEF-Inhibitors"/>
</dbReference>
<protein>
    <recommendedName>
        <fullName evidence="3">Armadillo repeat-containing domain-containing protein</fullName>
    </recommendedName>
</protein>
<proteinExistence type="predicted"/>
<dbReference type="Gene3D" id="1.25.10.10">
    <property type="entry name" value="Leucine-rich Repeat Variant"/>
    <property type="match status" value="1"/>
</dbReference>
<keyword evidence="2" id="KW-1185">Reference proteome</keyword>
<dbReference type="EMBL" id="CAQQ02041739">
    <property type="status" value="NOT_ANNOTATED_CDS"/>
    <property type="molecule type" value="Genomic_DNA"/>
</dbReference>
<dbReference type="PANTHER" id="PTHR19316:SF18">
    <property type="entry name" value="HSP70-BINDING PROTEIN 1"/>
    <property type="match status" value="1"/>
</dbReference>
<sequence>MKSENPKIKSNVIYAIAELTQNNPFGQKHFLDLNILVILIPLVKSNIEEIASSALHCISSIVRQFEPGCASFIEQNGLECIVEGLESAHPKVFTKSCFLISSLTSEHPEIGEEFVKLNGIEKLANCLDSVTGFDIKTESVLLALNTLIGSSEGKERCKNTQIYSQLISIIENNTEKPECEEMLQYSRNLIQCFK</sequence>
<dbReference type="AlphaFoldDB" id="T1GGG1"/>
<name>T1GGG1_MEGSC</name>
<dbReference type="InterPro" id="IPR016024">
    <property type="entry name" value="ARM-type_fold"/>
</dbReference>
<evidence type="ECO:0008006" key="3">
    <source>
        <dbReference type="Google" id="ProtNLM"/>
    </source>
</evidence>
<dbReference type="Proteomes" id="UP000015102">
    <property type="component" value="Unassembled WGS sequence"/>
</dbReference>
<organism evidence="1 2">
    <name type="scientific">Megaselia scalaris</name>
    <name type="common">Humpbacked fly</name>
    <name type="synonym">Phora scalaris</name>
    <dbReference type="NCBI Taxonomy" id="36166"/>
    <lineage>
        <taxon>Eukaryota</taxon>
        <taxon>Metazoa</taxon>
        <taxon>Ecdysozoa</taxon>
        <taxon>Arthropoda</taxon>
        <taxon>Hexapoda</taxon>
        <taxon>Insecta</taxon>
        <taxon>Pterygota</taxon>
        <taxon>Neoptera</taxon>
        <taxon>Endopterygota</taxon>
        <taxon>Diptera</taxon>
        <taxon>Brachycera</taxon>
        <taxon>Muscomorpha</taxon>
        <taxon>Platypezoidea</taxon>
        <taxon>Phoridae</taxon>
        <taxon>Megaseliini</taxon>
        <taxon>Megaselia</taxon>
    </lineage>
</organism>
<accession>T1GGG1</accession>
<dbReference type="InterPro" id="IPR011989">
    <property type="entry name" value="ARM-like"/>
</dbReference>
<reference evidence="2" key="1">
    <citation type="submission" date="2013-02" db="EMBL/GenBank/DDBJ databases">
        <authorList>
            <person name="Hughes D."/>
        </authorList>
    </citation>
    <scope>NUCLEOTIDE SEQUENCE</scope>
    <source>
        <strain>Durham</strain>
        <strain evidence="2">NC isolate 2 -- Noor lab</strain>
    </source>
</reference>
<evidence type="ECO:0000313" key="1">
    <source>
        <dbReference type="EnsemblMetazoa" id="MESCA002481-PA"/>
    </source>
</evidence>
<dbReference type="STRING" id="36166.T1GGG1"/>
<reference evidence="1" key="2">
    <citation type="submission" date="2015-06" db="UniProtKB">
        <authorList>
            <consortium name="EnsemblMetazoa"/>
        </authorList>
    </citation>
    <scope>IDENTIFICATION</scope>
</reference>
<dbReference type="HOGENOM" id="CLU_1403930_0_0_1"/>
<dbReference type="GO" id="GO:0000774">
    <property type="term" value="F:adenyl-nucleotide exchange factor activity"/>
    <property type="evidence" value="ECO:0007669"/>
    <property type="project" value="TreeGrafter"/>
</dbReference>
<dbReference type="PANTHER" id="PTHR19316">
    <property type="entry name" value="PROTEIN FOLDING REGULATOR"/>
    <property type="match status" value="1"/>
</dbReference>
<dbReference type="EnsemblMetazoa" id="MESCA002481-RA">
    <property type="protein sequence ID" value="MESCA002481-PA"/>
    <property type="gene ID" value="MESCA002481"/>
</dbReference>
<evidence type="ECO:0000313" key="2">
    <source>
        <dbReference type="Proteomes" id="UP000015102"/>
    </source>
</evidence>
<dbReference type="SUPFAM" id="SSF48371">
    <property type="entry name" value="ARM repeat"/>
    <property type="match status" value="1"/>
</dbReference>
<dbReference type="GO" id="GO:0005783">
    <property type="term" value="C:endoplasmic reticulum"/>
    <property type="evidence" value="ECO:0007669"/>
    <property type="project" value="TreeGrafter"/>
</dbReference>